<comment type="caution">
    <text evidence="1">The sequence shown here is derived from an EMBL/GenBank/DDBJ whole genome shotgun (WGS) entry which is preliminary data.</text>
</comment>
<evidence type="ECO:0000313" key="2">
    <source>
        <dbReference type="Proteomes" id="UP000053237"/>
    </source>
</evidence>
<sequence>MGQHASHELPPHGNGAFYVGPVYATSLSYDRQTEVRIGSGGGNGILDVKSVQIGSRGHLLLLDTSKKFDFFKRLGIMVKTQGSRIMQNAEIVIVDYYRLQGRRLVARNRGQGPSLSNWNGMKGPAEASGGLRIGDTLYAINHRLVVNKSRGQVSRQIHSLLAKCDGNPIILTWKHTEEVNELPWELEDPMPPPEGTYVQVENEWGSALPTKISSVSI</sequence>
<dbReference type="EMBL" id="CAIX01000012">
    <property type="protein sequence ID" value="CCI40845.1"/>
    <property type="molecule type" value="Genomic_DNA"/>
</dbReference>
<accession>A0A024G248</accession>
<gene>
    <name evidence="1" type="ORF">BN9_016290</name>
</gene>
<dbReference type="Gene3D" id="2.30.42.10">
    <property type="match status" value="1"/>
</dbReference>
<keyword evidence="2" id="KW-1185">Reference proteome</keyword>
<organism evidence="1 2">
    <name type="scientific">Albugo candida</name>
    <dbReference type="NCBI Taxonomy" id="65357"/>
    <lineage>
        <taxon>Eukaryota</taxon>
        <taxon>Sar</taxon>
        <taxon>Stramenopiles</taxon>
        <taxon>Oomycota</taxon>
        <taxon>Peronosporomycetes</taxon>
        <taxon>Albuginales</taxon>
        <taxon>Albuginaceae</taxon>
        <taxon>Albugo</taxon>
    </lineage>
</organism>
<protein>
    <recommendedName>
        <fullName evidence="3">PDZ domain-containing protein</fullName>
    </recommendedName>
</protein>
<dbReference type="Proteomes" id="UP000053237">
    <property type="component" value="Unassembled WGS sequence"/>
</dbReference>
<dbReference type="InterPro" id="IPR036034">
    <property type="entry name" value="PDZ_sf"/>
</dbReference>
<dbReference type="SUPFAM" id="SSF50156">
    <property type="entry name" value="PDZ domain-like"/>
    <property type="match status" value="1"/>
</dbReference>
<dbReference type="CDD" id="cd00136">
    <property type="entry name" value="PDZ_canonical"/>
    <property type="match status" value="1"/>
</dbReference>
<dbReference type="InParanoid" id="A0A024G248"/>
<dbReference type="OrthoDB" id="2157866at2759"/>
<evidence type="ECO:0008006" key="3">
    <source>
        <dbReference type="Google" id="ProtNLM"/>
    </source>
</evidence>
<name>A0A024G248_9STRA</name>
<evidence type="ECO:0000313" key="1">
    <source>
        <dbReference type="EMBL" id="CCI40845.1"/>
    </source>
</evidence>
<reference evidence="1 2" key="1">
    <citation type="submission" date="2012-05" db="EMBL/GenBank/DDBJ databases">
        <title>Recombination and specialization in a pathogen metapopulation.</title>
        <authorList>
            <person name="Gardiner A."/>
            <person name="Kemen E."/>
            <person name="Schultz-Larsen T."/>
            <person name="MacLean D."/>
            <person name="Van Oosterhout C."/>
            <person name="Jones J.D.G."/>
        </authorList>
    </citation>
    <scope>NUCLEOTIDE SEQUENCE [LARGE SCALE GENOMIC DNA]</scope>
    <source>
        <strain evidence="1 2">Ac Nc2</strain>
    </source>
</reference>
<proteinExistence type="predicted"/>
<dbReference type="AlphaFoldDB" id="A0A024G248"/>